<feature type="binding site" evidence="10">
    <location>
        <position position="189"/>
    </location>
    <ligand>
        <name>UDP-N-acetyl-alpha-D-glucosamine</name>
        <dbReference type="ChEBI" id="CHEBI:57705"/>
    </ligand>
</feature>
<dbReference type="Pfam" id="PF04101">
    <property type="entry name" value="Glyco_tran_28_C"/>
    <property type="match status" value="1"/>
</dbReference>
<evidence type="ECO:0000313" key="15">
    <source>
        <dbReference type="Proteomes" id="UP001247620"/>
    </source>
</evidence>
<dbReference type="InterPro" id="IPR007235">
    <property type="entry name" value="Glyco_trans_28_C"/>
</dbReference>
<dbReference type="CDD" id="cd03785">
    <property type="entry name" value="GT28_MurG"/>
    <property type="match status" value="1"/>
</dbReference>
<dbReference type="EMBL" id="JAVDUU010000001">
    <property type="protein sequence ID" value="MDR6940464.1"/>
    <property type="molecule type" value="Genomic_DNA"/>
</dbReference>
<evidence type="ECO:0000256" key="6">
    <source>
        <dbReference type="ARBA" id="ARBA00022984"/>
    </source>
</evidence>
<evidence type="ECO:0000256" key="2">
    <source>
        <dbReference type="ARBA" id="ARBA00022618"/>
    </source>
</evidence>
<feature type="binding site" evidence="10">
    <location>
        <position position="221"/>
    </location>
    <ligand>
        <name>UDP-N-acetyl-alpha-D-glucosamine</name>
        <dbReference type="ChEBI" id="CHEBI:57705"/>
    </ligand>
</feature>
<comment type="catalytic activity">
    <reaction evidence="10">
        <text>di-trans,octa-cis-undecaprenyl diphospho-N-acetyl-alpha-D-muramoyl-L-alanyl-D-glutamyl-meso-2,6-diaminopimeloyl-D-alanyl-D-alanine + UDP-N-acetyl-alpha-D-glucosamine = di-trans,octa-cis-undecaprenyl diphospho-[N-acetyl-alpha-D-glucosaminyl-(1-&gt;4)]-N-acetyl-alpha-D-muramoyl-L-alanyl-D-glutamyl-meso-2,6-diaminopimeloyl-D-alanyl-D-alanine + UDP + H(+)</text>
        <dbReference type="Rhea" id="RHEA:31227"/>
        <dbReference type="ChEBI" id="CHEBI:15378"/>
        <dbReference type="ChEBI" id="CHEBI:57705"/>
        <dbReference type="ChEBI" id="CHEBI:58223"/>
        <dbReference type="ChEBI" id="CHEBI:61387"/>
        <dbReference type="ChEBI" id="CHEBI:61388"/>
        <dbReference type="EC" id="2.4.1.227"/>
    </reaction>
</comment>
<keyword evidence="5 10" id="KW-0133">Cell shape</keyword>
<feature type="binding site" evidence="10">
    <location>
        <position position="320"/>
    </location>
    <ligand>
        <name>UDP-N-acetyl-alpha-D-glucosamine</name>
        <dbReference type="ChEBI" id="CHEBI:57705"/>
    </ligand>
</feature>
<evidence type="ECO:0000256" key="10">
    <source>
        <dbReference type="HAMAP-Rule" id="MF_00033"/>
    </source>
</evidence>
<dbReference type="InterPro" id="IPR004276">
    <property type="entry name" value="GlycoTrans_28_N"/>
</dbReference>
<evidence type="ECO:0000256" key="11">
    <source>
        <dbReference type="SAM" id="MobiDB-lite"/>
    </source>
</evidence>
<dbReference type="SUPFAM" id="SSF53756">
    <property type="entry name" value="UDP-Glycosyltransferase/glycogen phosphorylase"/>
    <property type="match status" value="1"/>
</dbReference>
<keyword evidence="15" id="KW-1185">Reference proteome</keyword>
<evidence type="ECO:0000256" key="9">
    <source>
        <dbReference type="ARBA" id="ARBA00023316"/>
    </source>
</evidence>
<dbReference type="Pfam" id="PF03033">
    <property type="entry name" value="Glyco_transf_28"/>
    <property type="match status" value="1"/>
</dbReference>
<comment type="subcellular location">
    <subcellularLocation>
        <location evidence="10">Cell membrane</location>
        <topology evidence="10">Peripheral membrane protein</topology>
        <orientation evidence="10">Cytoplasmic side</orientation>
    </subcellularLocation>
</comment>
<feature type="compositionally biased region" description="Polar residues" evidence="11">
    <location>
        <begin position="1"/>
        <end position="17"/>
    </location>
</feature>
<accession>A0ABU1T500</accession>
<evidence type="ECO:0000256" key="8">
    <source>
        <dbReference type="ARBA" id="ARBA00023306"/>
    </source>
</evidence>
<evidence type="ECO:0000256" key="5">
    <source>
        <dbReference type="ARBA" id="ARBA00022960"/>
    </source>
</evidence>
<evidence type="ECO:0000259" key="12">
    <source>
        <dbReference type="Pfam" id="PF03033"/>
    </source>
</evidence>
<dbReference type="NCBIfam" id="TIGR01133">
    <property type="entry name" value="murG"/>
    <property type="match status" value="1"/>
</dbReference>
<dbReference type="Gene3D" id="3.40.50.2000">
    <property type="entry name" value="Glycogen Phosphorylase B"/>
    <property type="match status" value="2"/>
</dbReference>
<protein>
    <recommendedName>
        <fullName evidence="10">UDP-N-acetylglucosamine--N-acetylmuramyl-(pentapeptide) pyrophosphoryl-undecaprenol N-acetylglucosamine transferase</fullName>
        <ecNumber evidence="10">2.4.1.227</ecNumber>
    </recommendedName>
    <alternativeName>
        <fullName evidence="10">Undecaprenyl-PP-MurNAc-pentapeptide-UDPGlcNAc GlcNAc transferase</fullName>
    </alternativeName>
</protein>
<comment type="caution">
    <text evidence="14">The sequence shown here is derived from an EMBL/GenBank/DDBJ whole genome shotgun (WGS) entry which is preliminary data.</text>
</comment>
<name>A0ABU1T500_9SPHI</name>
<evidence type="ECO:0000256" key="4">
    <source>
        <dbReference type="ARBA" id="ARBA00022679"/>
    </source>
</evidence>
<dbReference type="Proteomes" id="UP001247620">
    <property type="component" value="Unassembled WGS sequence"/>
</dbReference>
<keyword evidence="8 10" id="KW-0131">Cell cycle</keyword>
<feature type="domain" description="Glycosyl transferase family 28 C-terminal" evidence="13">
    <location>
        <begin position="214"/>
        <end position="371"/>
    </location>
</feature>
<dbReference type="EC" id="2.4.1.227" evidence="10"/>
<proteinExistence type="inferred from homology"/>
<evidence type="ECO:0000256" key="1">
    <source>
        <dbReference type="ARBA" id="ARBA00022475"/>
    </source>
</evidence>
<comment type="similarity">
    <text evidence="10">Belongs to the glycosyltransferase 28 family. MurG subfamily.</text>
</comment>
<keyword evidence="4 10" id="KW-0808">Transferase</keyword>
<dbReference type="GO" id="GO:0016757">
    <property type="term" value="F:glycosyltransferase activity"/>
    <property type="evidence" value="ECO:0007669"/>
    <property type="project" value="UniProtKB-KW"/>
</dbReference>
<keyword evidence="7 10" id="KW-0472">Membrane</keyword>
<evidence type="ECO:0000259" key="13">
    <source>
        <dbReference type="Pfam" id="PF04101"/>
    </source>
</evidence>
<evidence type="ECO:0000256" key="3">
    <source>
        <dbReference type="ARBA" id="ARBA00022676"/>
    </source>
</evidence>
<dbReference type="HAMAP" id="MF_00033">
    <property type="entry name" value="MurG"/>
    <property type="match status" value="1"/>
</dbReference>
<keyword evidence="3 10" id="KW-0328">Glycosyltransferase</keyword>
<keyword evidence="2 10" id="KW-0132">Cell division</keyword>
<organism evidence="14 15">
    <name type="scientific">Mucilaginibacter pocheonensis</name>
    <dbReference type="NCBI Taxonomy" id="398050"/>
    <lineage>
        <taxon>Bacteria</taxon>
        <taxon>Pseudomonadati</taxon>
        <taxon>Bacteroidota</taxon>
        <taxon>Sphingobacteriia</taxon>
        <taxon>Sphingobacteriales</taxon>
        <taxon>Sphingobacteriaceae</taxon>
        <taxon>Mucilaginibacter</taxon>
    </lineage>
</organism>
<sequence>MKKESNSMSNTNQQLPLQGTGGRPPRIIISGGGTGGHIFPAIAIANALKNIDPNTEILFVGANGRMEMEKVPAAGYKIIGLDIQGIQRNSVWKNVMFPVKLINSVRRALNIIRDFKPDAAVGVGGYASGPLLYAASLKNVPYLIQEQNSYAGITNKWLGKNARKICVAFDNMDRFFPAEKIIKTGNPIRRDAVNIAGKHMQALELFKLSAFKKTVLITGGSLGARTLNNSIAAGLDKLIAADVQVIWQTGKFYYKQIIEKLGEEYHPDIKIREFLTRMDLAYAAADIIISRAGAGTIAELCMIKKPVILVPSPNVAEDHQTKNALALVQEDAAAFLADRDAEAKLVDRALELLNDRELQKKLGNNIGKMAMPSADETIARELLKIINNN</sequence>
<feature type="binding site" evidence="10">
    <location>
        <begin position="34"/>
        <end position="36"/>
    </location>
    <ligand>
        <name>UDP-N-acetyl-alpha-D-glucosamine</name>
        <dbReference type="ChEBI" id="CHEBI:57705"/>
    </ligand>
</feature>
<feature type="region of interest" description="Disordered" evidence="11">
    <location>
        <begin position="1"/>
        <end position="26"/>
    </location>
</feature>
<evidence type="ECO:0000256" key="7">
    <source>
        <dbReference type="ARBA" id="ARBA00023136"/>
    </source>
</evidence>
<evidence type="ECO:0000313" key="14">
    <source>
        <dbReference type="EMBL" id="MDR6940464.1"/>
    </source>
</evidence>
<dbReference type="PANTHER" id="PTHR21015">
    <property type="entry name" value="UDP-N-ACETYLGLUCOSAMINE--N-ACETYLMURAMYL-(PENTAPEPTIDE) PYROPHOSPHORYL-UNDECAPRENOL N-ACETYLGLUCOSAMINE TRANSFERASE 1"/>
    <property type="match status" value="1"/>
</dbReference>
<keyword evidence="9 10" id="KW-0961">Cell wall biogenesis/degradation</keyword>
<comment type="pathway">
    <text evidence="10">Cell wall biogenesis; peptidoglycan biosynthesis.</text>
</comment>
<dbReference type="PANTHER" id="PTHR21015:SF22">
    <property type="entry name" value="GLYCOSYLTRANSFERASE"/>
    <property type="match status" value="1"/>
</dbReference>
<comment type="function">
    <text evidence="10">Cell wall formation. Catalyzes the transfer of a GlcNAc subunit on undecaprenyl-pyrophosphoryl-MurNAc-pentapeptide (lipid intermediate I) to form undecaprenyl-pyrophosphoryl-MurNAc-(pentapeptide)GlcNAc (lipid intermediate II).</text>
</comment>
<keyword evidence="6 10" id="KW-0573">Peptidoglycan synthesis</keyword>
<reference evidence="14 15" key="1">
    <citation type="submission" date="2023-07" db="EMBL/GenBank/DDBJ databases">
        <title>Sorghum-associated microbial communities from plants grown in Nebraska, USA.</title>
        <authorList>
            <person name="Schachtman D."/>
        </authorList>
    </citation>
    <scope>NUCLEOTIDE SEQUENCE [LARGE SCALE GENOMIC DNA]</scope>
    <source>
        <strain evidence="14 15">3262</strain>
    </source>
</reference>
<feature type="binding site" evidence="10">
    <location>
        <position position="148"/>
    </location>
    <ligand>
        <name>UDP-N-acetyl-alpha-D-glucosamine</name>
        <dbReference type="ChEBI" id="CHEBI:57705"/>
    </ligand>
</feature>
<gene>
    <name evidence="10" type="primary">murG</name>
    <name evidence="14" type="ORF">J2W55_000292</name>
</gene>
<dbReference type="InterPro" id="IPR006009">
    <property type="entry name" value="GlcNAc_MurG"/>
</dbReference>
<feature type="domain" description="Glycosyltransferase family 28 N-terminal" evidence="12">
    <location>
        <begin position="27"/>
        <end position="165"/>
    </location>
</feature>
<keyword evidence="1 10" id="KW-1003">Cell membrane</keyword>
<comment type="caution">
    <text evidence="10">Lacks conserved residue(s) required for the propagation of feature annotation.</text>
</comment>